<dbReference type="Proteomes" id="UP000076481">
    <property type="component" value="Unassembled WGS sequence"/>
</dbReference>
<dbReference type="AlphaFoldDB" id="A0A165LK95"/>
<protein>
    <recommendedName>
        <fullName evidence="4">DUF4407 domain-containing protein</fullName>
    </recommendedName>
</protein>
<keyword evidence="1" id="KW-1133">Transmembrane helix</keyword>
<evidence type="ECO:0000313" key="2">
    <source>
        <dbReference type="EMBL" id="KZK74146.1"/>
    </source>
</evidence>
<dbReference type="EMBL" id="LVWG01000032">
    <property type="protein sequence ID" value="KZK74146.1"/>
    <property type="molecule type" value="Genomic_DNA"/>
</dbReference>
<reference evidence="2 3" key="1">
    <citation type="submission" date="2016-03" db="EMBL/GenBank/DDBJ databases">
        <title>Speciation and ecological success in dimly lit waters: horizontal gene transfer in a green sulfur bacteria bloom unveiled by metagenomic assembly.</title>
        <authorList>
            <person name="Llorens-Mares T."/>
            <person name="Liu Z."/>
            <person name="Allen L.Z."/>
            <person name="Rusch D.B."/>
            <person name="Craig M.T."/>
            <person name="Dupont C.L."/>
            <person name="Bryant D.A."/>
            <person name="Casamayor E.O."/>
        </authorList>
    </citation>
    <scope>NUCLEOTIDE SEQUENCE [LARGE SCALE GENOMIC DNA]</scope>
    <source>
        <strain evidence="2">CIII</strain>
    </source>
</reference>
<feature type="transmembrane region" description="Helical" evidence="1">
    <location>
        <begin position="36"/>
        <end position="60"/>
    </location>
</feature>
<accession>A0A165LK95</accession>
<comment type="caution">
    <text evidence="2">The sequence shown here is derived from an EMBL/GenBank/DDBJ whole genome shotgun (WGS) entry which is preliminary data.</text>
</comment>
<feature type="transmembrane region" description="Helical" evidence="1">
    <location>
        <begin position="66"/>
        <end position="84"/>
    </location>
</feature>
<name>A0A165LK95_PELLU</name>
<organism evidence="2 3">
    <name type="scientific">Pelodictyon luteolum</name>
    <dbReference type="NCBI Taxonomy" id="1100"/>
    <lineage>
        <taxon>Bacteria</taxon>
        <taxon>Pseudomonadati</taxon>
        <taxon>Chlorobiota</taxon>
        <taxon>Chlorobiia</taxon>
        <taxon>Chlorobiales</taxon>
        <taxon>Chlorobiaceae</taxon>
        <taxon>Chlorobium/Pelodictyon group</taxon>
        <taxon>Pelodictyon</taxon>
    </lineage>
</organism>
<dbReference type="InterPro" id="IPR025519">
    <property type="entry name" value="DUF4407"/>
</dbReference>
<gene>
    <name evidence="2" type="ORF">A3K90_07590</name>
</gene>
<proteinExistence type="predicted"/>
<keyword evidence="1" id="KW-0472">Membrane</keyword>
<feature type="transmembrane region" description="Helical" evidence="1">
    <location>
        <begin position="105"/>
        <end position="123"/>
    </location>
</feature>
<dbReference type="Pfam" id="PF14362">
    <property type="entry name" value="DUF4407"/>
    <property type="match status" value="1"/>
</dbReference>
<evidence type="ECO:0000313" key="3">
    <source>
        <dbReference type="Proteomes" id="UP000076481"/>
    </source>
</evidence>
<sequence length="371" mass="41653">MSMSRLYRLQRFFCIASGTPIEIIEKYPTEHSKYTGIGATIFFTALFASLSGGYALFFVFSGNPLGSLWAVLFGVVWGLAIFNLDRYIVSSIKKTSKGLRQFYQASPRLVFAVLIAIVIARPLELKIFDKEIRARLEEKYLAAEQAQIAGVQDAFMQKYGMEAGQLERFQKEYDTLSHDVDRLREELKREVFGTSSSTTSGVPGYGTYAKNKEEVVQAKQQRLAFLAVQVTRLEEYLNSRKHAEGLNSQMMLSERMLAGKAATAGFADRNWALGELAHSDDDASRSSANAIAFITMLFIALECAPLIVKLLSDQGPSDVDVSETESRIIAQLTNTAFMSKNRIIRQYRIMGSKTGGRRRSRFLSTRRSMRL</sequence>
<keyword evidence="1" id="KW-0812">Transmembrane</keyword>
<evidence type="ECO:0008006" key="4">
    <source>
        <dbReference type="Google" id="ProtNLM"/>
    </source>
</evidence>
<evidence type="ECO:0000256" key="1">
    <source>
        <dbReference type="SAM" id="Phobius"/>
    </source>
</evidence>